<dbReference type="AlphaFoldDB" id="A0A386WU02"/>
<feature type="compositionally biased region" description="Basic and acidic residues" evidence="1">
    <location>
        <begin position="46"/>
        <end position="59"/>
    </location>
</feature>
<reference evidence="3 4" key="1">
    <citation type="submission" date="2017-10" db="EMBL/GenBank/DDBJ databases">
        <title>Integration of genomic and chemical information greatly accelerates assignment of the full stereostructure of myelolactone, a potent inhibitor of myeloma from a marine-derived Micromonospora.</title>
        <authorList>
            <person name="Kim M.C."/>
            <person name="Machado H."/>
            <person name="Jensen P.R."/>
            <person name="Fenical W."/>
        </authorList>
    </citation>
    <scope>NUCLEOTIDE SEQUENCE [LARGE SCALE GENOMIC DNA]</scope>
    <source>
        <strain evidence="3 4">CNY-010</strain>
    </source>
</reference>
<protein>
    <submittedName>
        <fullName evidence="3">Uncharacterized protein</fullName>
    </submittedName>
</protein>
<accession>A0A386WU02</accession>
<dbReference type="KEGG" id="mtua:CSH63_29260"/>
<evidence type="ECO:0000256" key="2">
    <source>
        <dbReference type="SAM" id="Phobius"/>
    </source>
</evidence>
<dbReference type="EMBL" id="CP024087">
    <property type="protein sequence ID" value="AYF31463.1"/>
    <property type="molecule type" value="Genomic_DNA"/>
</dbReference>
<name>A0A386WU02_9ACTN</name>
<evidence type="ECO:0000313" key="3">
    <source>
        <dbReference type="EMBL" id="AYF31463.1"/>
    </source>
</evidence>
<evidence type="ECO:0000313" key="4">
    <source>
        <dbReference type="Proteomes" id="UP000267804"/>
    </source>
</evidence>
<feature type="region of interest" description="Disordered" evidence="1">
    <location>
        <begin position="35"/>
        <end position="59"/>
    </location>
</feature>
<gene>
    <name evidence="3" type="ORF">CSH63_29260</name>
</gene>
<evidence type="ECO:0000256" key="1">
    <source>
        <dbReference type="SAM" id="MobiDB-lite"/>
    </source>
</evidence>
<sequence>MPDTAVVALAAVLVGGPAVMLTPFWLARRSSESHANTTAAAIRARQRQERAERPKELTR</sequence>
<keyword evidence="2" id="KW-0472">Membrane</keyword>
<dbReference type="RefSeq" id="WP_120572996.1">
    <property type="nucleotide sequence ID" value="NZ_CP024087.1"/>
</dbReference>
<dbReference type="Proteomes" id="UP000267804">
    <property type="component" value="Chromosome"/>
</dbReference>
<proteinExistence type="predicted"/>
<organism evidence="3 4">
    <name type="scientific">Micromonospora tulbaghiae</name>
    <dbReference type="NCBI Taxonomy" id="479978"/>
    <lineage>
        <taxon>Bacteria</taxon>
        <taxon>Bacillati</taxon>
        <taxon>Actinomycetota</taxon>
        <taxon>Actinomycetes</taxon>
        <taxon>Micromonosporales</taxon>
        <taxon>Micromonosporaceae</taxon>
        <taxon>Micromonospora</taxon>
    </lineage>
</organism>
<feature type="transmembrane region" description="Helical" evidence="2">
    <location>
        <begin position="6"/>
        <end position="26"/>
    </location>
</feature>
<keyword evidence="2" id="KW-1133">Transmembrane helix</keyword>
<keyword evidence="2" id="KW-0812">Transmembrane</keyword>